<dbReference type="PANTHER" id="PTHR31862:SF1">
    <property type="entry name" value="UPF0261 DOMAIN PROTEIN (AFU_ORTHOLOGUE AFUA_1G10120)"/>
    <property type="match status" value="1"/>
</dbReference>
<feature type="domain" description="UPF0261" evidence="1">
    <location>
        <begin position="4"/>
        <end position="180"/>
    </location>
</feature>
<dbReference type="InterPro" id="IPR056778">
    <property type="entry name" value="UPF0261_C"/>
</dbReference>
<dbReference type="Gene3D" id="3.40.50.12030">
    <property type="entry name" value="Uncharacterised protein family UPF0261, NC domain"/>
    <property type="match status" value="1"/>
</dbReference>
<dbReference type="InterPro" id="IPR051353">
    <property type="entry name" value="Tobamovirus_resist_UPF0261"/>
</dbReference>
<proteinExistence type="predicted"/>
<evidence type="ECO:0000259" key="2">
    <source>
        <dbReference type="Pfam" id="PF23189"/>
    </source>
</evidence>
<gene>
    <name evidence="3" type="ORF">ACFSTE_11270</name>
</gene>
<dbReference type="NCBIfam" id="NF002676">
    <property type="entry name" value="PRK02399.1-4"/>
    <property type="match status" value="1"/>
</dbReference>
<keyword evidence="4" id="KW-1185">Reference proteome</keyword>
<sequence length="415" mass="45521">MKRKTILIVGTADTKSDELLFMKHCIEAQGGNPKVMDVGVLGDPGFAVDYSKHDVAKTINTTNKAIIALGDENKAMTKTAEGASKLVSQLYSEGKIDGMIALGGTMGTDLALDVASSLPFGVPKYVVSTISFSHLIPPERISPDLSMMLWSGGLYGINKICKSVLRQACGAVVGAARASQKLKIDKPLVAMSSLGKSALKYMVYLKPELEKRGFELVVFHTTGQGGRALEWLASKKRFAAVLDFSLQEVVNDVFNSIVTSGKDRLENTGLNGIPQIIAPGSINIVDIPTWQKPPKKLKDRPSHVHNRLISSVVLDKKELRKLAAKIAQKIAKAKGKTKLLLPLKGVLEWDRKGRELYDPETLHVFFNEMKSLHTPNIEIEEINCHINDQVFADRVLDVFDDWIEKGIILKQPVNA</sequence>
<accession>A0ABW5N9C7</accession>
<dbReference type="EMBL" id="JBHULX010000021">
    <property type="protein sequence ID" value="MFD2591406.1"/>
    <property type="molecule type" value="Genomic_DNA"/>
</dbReference>
<comment type="caution">
    <text evidence="3">The sequence shown here is derived from an EMBL/GenBank/DDBJ whole genome shotgun (WGS) entry which is preliminary data.</text>
</comment>
<dbReference type="Pfam" id="PF23189">
    <property type="entry name" value="UPF0261_C"/>
    <property type="match status" value="1"/>
</dbReference>
<dbReference type="CDD" id="cd15488">
    <property type="entry name" value="Tm-1-like"/>
    <property type="match status" value="1"/>
</dbReference>
<dbReference type="Gene3D" id="3.40.50.12020">
    <property type="entry name" value="Uncharacterised protein family UPF0261, NN domain"/>
    <property type="match status" value="1"/>
</dbReference>
<dbReference type="PANTHER" id="PTHR31862">
    <property type="entry name" value="UPF0261 DOMAIN PROTEIN (AFU_ORTHOLOGUE AFUA_1G10120)"/>
    <property type="match status" value="1"/>
</dbReference>
<dbReference type="Proteomes" id="UP001597459">
    <property type="component" value="Unassembled WGS sequence"/>
</dbReference>
<organism evidence="3 4">
    <name type="scientific">Aquimarina hainanensis</name>
    <dbReference type="NCBI Taxonomy" id="1578017"/>
    <lineage>
        <taxon>Bacteria</taxon>
        <taxon>Pseudomonadati</taxon>
        <taxon>Bacteroidota</taxon>
        <taxon>Flavobacteriia</taxon>
        <taxon>Flavobacteriales</taxon>
        <taxon>Flavobacteriaceae</taxon>
        <taxon>Aquimarina</taxon>
    </lineage>
</organism>
<dbReference type="PIRSF" id="PIRSF033271">
    <property type="entry name" value="UCP033271"/>
    <property type="match status" value="1"/>
</dbReference>
<reference evidence="4" key="1">
    <citation type="journal article" date="2019" name="Int. J. Syst. Evol. Microbiol.">
        <title>The Global Catalogue of Microorganisms (GCM) 10K type strain sequencing project: providing services to taxonomists for standard genome sequencing and annotation.</title>
        <authorList>
            <consortium name="The Broad Institute Genomics Platform"/>
            <consortium name="The Broad Institute Genome Sequencing Center for Infectious Disease"/>
            <person name="Wu L."/>
            <person name="Ma J."/>
        </authorList>
    </citation>
    <scope>NUCLEOTIDE SEQUENCE [LARGE SCALE GENOMIC DNA]</scope>
    <source>
        <strain evidence="4">KCTC 42423</strain>
    </source>
</reference>
<dbReference type="InterPro" id="IPR044122">
    <property type="entry name" value="UPF0261_N"/>
</dbReference>
<evidence type="ECO:0000313" key="3">
    <source>
        <dbReference type="EMBL" id="MFD2591406.1"/>
    </source>
</evidence>
<evidence type="ECO:0000259" key="1">
    <source>
        <dbReference type="Pfam" id="PF06792"/>
    </source>
</evidence>
<dbReference type="RefSeq" id="WP_378256909.1">
    <property type="nucleotide sequence ID" value="NZ_JBHSJV010000001.1"/>
</dbReference>
<feature type="domain" description="UPF0261" evidence="2">
    <location>
        <begin position="186"/>
        <end position="402"/>
    </location>
</feature>
<name>A0ABW5N9C7_9FLAO</name>
<evidence type="ECO:0000313" key="4">
    <source>
        <dbReference type="Proteomes" id="UP001597459"/>
    </source>
</evidence>
<dbReference type="NCBIfam" id="NF002674">
    <property type="entry name" value="PRK02399.1-2"/>
    <property type="match status" value="1"/>
</dbReference>
<protein>
    <submittedName>
        <fullName evidence="3">Tm-1-like ATP-binding domain-containing protein</fullName>
    </submittedName>
</protein>
<dbReference type="InterPro" id="IPR008322">
    <property type="entry name" value="UPF0261"/>
</dbReference>
<dbReference type="Pfam" id="PF06792">
    <property type="entry name" value="UPF0261"/>
    <property type="match status" value="1"/>
</dbReference>